<reference evidence="2 3" key="1">
    <citation type="submission" date="2018-03" db="EMBL/GenBank/DDBJ databases">
        <title>Genome sequence of Moorella stamsii DSM 26217.</title>
        <authorList>
            <person name="Poehlein A."/>
            <person name="Daniel R."/>
        </authorList>
    </citation>
    <scope>NUCLEOTIDE SEQUENCE [LARGE SCALE GENOMIC DNA]</scope>
    <source>
        <strain evidence="3">DSM 26217</strain>
    </source>
</reference>
<dbReference type="EMBL" id="PVXL01000021">
    <property type="protein sequence ID" value="PRR76413.1"/>
    <property type="molecule type" value="Genomic_DNA"/>
</dbReference>
<dbReference type="AlphaFoldDB" id="A0A9X7J5G3"/>
<gene>
    <name evidence="2" type="ORF">MOST_05810</name>
</gene>
<dbReference type="Proteomes" id="UP000239430">
    <property type="component" value="Unassembled WGS sequence"/>
</dbReference>
<organism evidence="2 3">
    <name type="scientific">Neomoorella stamsii</name>
    <dbReference type="NCBI Taxonomy" id="1266720"/>
    <lineage>
        <taxon>Bacteria</taxon>
        <taxon>Bacillati</taxon>
        <taxon>Bacillota</taxon>
        <taxon>Clostridia</taxon>
        <taxon>Neomoorellales</taxon>
        <taxon>Neomoorellaceae</taxon>
        <taxon>Neomoorella</taxon>
    </lineage>
</organism>
<keyword evidence="3" id="KW-1185">Reference proteome</keyword>
<accession>A0A9X7J5G3</accession>
<evidence type="ECO:0000313" key="2">
    <source>
        <dbReference type="EMBL" id="PRR76413.1"/>
    </source>
</evidence>
<evidence type="ECO:0000259" key="1">
    <source>
        <dbReference type="Pfam" id="PF12986"/>
    </source>
</evidence>
<dbReference type="Pfam" id="PF12986">
    <property type="entry name" value="DUF3870"/>
    <property type="match status" value="1"/>
</dbReference>
<protein>
    <recommendedName>
        <fullName evidence="1">DUF3870 domain-containing protein</fullName>
    </recommendedName>
</protein>
<evidence type="ECO:0000313" key="3">
    <source>
        <dbReference type="Proteomes" id="UP000239430"/>
    </source>
</evidence>
<dbReference type="RefSeq" id="WP_054936239.1">
    <property type="nucleotide sequence ID" value="NZ_PVXL01000021.1"/>
</dbReference>
<sequence length="124" mass="13991">MKQLLFFTGQSKFPQGVPAKNMYDLCTVSVEIEPDSNVIIRASCTLANEHGRAFISSLLIGYCLEQGIDDIVAEINERYFGTSKNAVIAALKDLYRKYSLYNQDKKDKFRKIRSTSGLNMQIPS</sequence>
<dbReference type="InterPro" id="IPR024617">
    <property type="entry name" value="DUF3870"/>
</dbReference>
<name>A0A9X7J5G3_9FIRM</name>
<feature type="domain" description="DUF3870" evidence="1">
    <location>
        <begin position="7"/>
        <end position="98"/>
    </location>
</feature>
<comment type="caution">
    <text evidence="2">The sequence shown here is derived from an EMBL/GenBank/DDBJ whole genome shotgun (WGS) entry which is preliminary data.</text>
</comment>
<proteinExistence type="predicted"/>